<dbReference type="Proteomes" id="UP000324282">
    <property type="component" value="Unassembled WGS sequence"/>
</dbReference>
<gene>
    <name evidence="1" type="ORF">A9A72_122365</name>
</gene>
<proteinExistence type="predicted"/>
<accession>A0A5S5BE49</accession>
<evidence type="ECO:0000313" key="1">
    <source>
        <dbReference type="EMBL" id="TYP65239.1"/>
    </source>
</evidence>
<organism evidence="1 2">
    <name type="scientific">Stutzerimonas stutzeri</name>
    <name type="common">Pseudomonas stutzeri</name>
    <dbReference type="NCBI Taxonomy" id="316"/>
    <lineage>
        <taxon>Bacteria</taxon>
        <taxon>Pseudomonadati</taxon>
        <taxon>Pseudomonadota</taxon>
        <taxon>Gammaproteobacteria</taxon>
        <taxon>Pseudomonadales</taxon>
        <taxon>Pseudomonadaceae</taxon>
        <taxon>Stutzerimonas</taxon>
    </lineage>
</organism>
<name>A0A5S5BE49_STUST</name>
<dbReference type="EMBL" id="VNHQ01000012">
    <property type="protein sequence ID" value="TYP65239.1"/>
    <property type="molecule type" value="Genomic_DNA"/>
</dbReference>
<protein>
    <submittedName>
        <fullName evidence="1">Uncharacterized protein</fullName>
    </submittedName>
</protein>
<evidence type="ECO:0000313" key="2">
    <source>
        <dbReference type="Proteomes" id="UP000324282"/>
    </source>
</evidence>
<comment type="caution">
    <text evidence="1">The sequence shown here is derived from an EMBL/GenBank/DDBJ whole genome shotgun (WGS) entry which is preliminary data.</text>
</comment>
<sequence length="37" mass="3889">MQLVVPMADICEGGSLSAQMLAEQGESNECKENCCVA</sequence>
<dbReference type="AlphaFoldDB" id="A0A5S5BE49"/>
<reference evidence="1 2" key="1">
    <citation type="submission" date="2019-07" db="EMBL/GenBank/DDBJ databases">
        <title>Deep subsurface shale carbon reservoir microbial communities from Ohio and West Virginia, USA.</title>
        <authorList>
            <person name="Wrighton K."/>
        </authorList>
    </citation>
    <scope>NUCLEOTIDE SEQUENCE [LARGE SCALE GENOMIC DNA]</scope>
    <source>
        <strain evidence="1 2">NP_8Ht</strain>
    </source>
</reference>